<comment type="caution">
    <text evidence="1">The sequence shown here is derived from an EMBL/GenBank/DDBJ whole genome shotgun (WGS) entry which is preliminary data.</text>
</comment>
<proteinExistence type="predicted"/>
<evidence type="ECO:0000313" key="1">
    <source>
        <dbReference type="EMBL" id="CAD5126400.1"/>
    </source>
</evidence>
<evidence type="ECO:0000313" key="2">
    <source>
        <dbReference type="Proteomes" id="UP000549394"/>
    </source>
</evidence>
<gene>
    <name evidence="1" type="ORF">DGYR_LOCUS13645</name>
</gene>
<keyword evidence="2" id="KW-1185">Reference proteome</keyword>
<name>A0A7I8WDZ2_9ANNE</name>
<sequence>MDATDDDKCDRIQTLKIGAFNTQKKVNNTLMEFIEDLDNDNVKFDQLLEKIEDLIGPTLIPQKLHTGKDNFMIHENFRQMEDDYWCGPVAIELILLKMWPSHNQIGYPKRLGLFLIKAKRTNNDLEGYHQNLLRNSPIFPDDTVDFEPRRRKYIIVLLVFTSFCWSMEKRSTPECLKKLEKCTNELNNSMLRTPDPTAQQFCNMYSNSVRYLKAAKSTGCAVPNLIPSENEIAKFCKSNSSGASKNHLELTTLFFIFGLIIKLVIDVACTPIF</sequence>
<reference evidence="1 2" key="1">
    <citation type="submission" date="2020-08" db="EMBL/GenBank/DDBJ databases">
        <authorList>
            <person name="Hejnol A."/>
        </authorList>
    </citation>
    <scope>NUCLEOTIDE SEQUENCE [LARGE SCALE GENOMIC DNA]</scope>
</reference>
<dbReference type="AlphaFoldDB" id="A0A7I8WDZ2"/>
<dbReference type="Proteomes" id="UP000549394">
    <property type="component" value="Unassembled WGS sequence"/>
</dbReference>
<organism evidence="1 2">
    <name type="scientific">Dimorphilus gyrociliatus</name>
    <dbReference type="NCBI Taxonomy" id="2664684"/>
    <lineage>
        <taxon>Eukaryota</taxon>
        <taxon>Metazoa</taxon>
        <taxon>Spiralia</taxon>
        <taxon>Lophotrochozoa</taxon>
        <taxon>Annelida</taxon>
        <taxon>Polychaeta</taxon>
        <taxon>Polychaeta incertae sedis</taxon>
        <taxon>Dinophilidae</taxon>
        <taxon>Dimorphilus</taxon>
    </lineage>
</organism>
<accession>A0A7I8WDZ2</accession>
<dbReference type="EMBL" id="CAJFCJ010000046">
    <property type="protein sequence ID" value="CAD5126400.1"/>
    <property type="molecule type" value="Genomic_DNA"/>
</dbReference>
<protein>
    <submittedName>
        <fullName evidence="1">DgyrCDS14537</fullName>
    </submittedName>
</protein>